<dbReference type="EC" id="5.3.1.13" evidence="10"/>
<dbReference type="Pfam" id="PF01380">
    <property type="entry name" value="SIS"/>
    <property type="match status" value="1"/>
</dbReference>
<dbReference type="PROSITE" id="PS51464">
    <property type="entry name" value="SIS"/>
    <property type="match status" value="1"/>
</dbReference>
<feature type="site" description="Catalytically relevant" evidence="6">
    <location>
        <position position="169"/>
    </location>
</feature>
<dbReference type="SUPFAM" id="SSF53697">
    <property type="entry name" value="SIS domain"/>
    <property type="match status" value="1"/>
</dbReference>
<evidence type="ECO:0000259" key="9">
    <source>
        <dbReference type="PROSITE" id="PS51464"/>
    </source>
</evidence>
<feature type="site" description="Catalytically relevant" evidence="6">
    <location>
        <position position="128"/>
    </location>
</feature>
<dbReference type="GO" id="GO:0005975">
    <property type="term" value="P:carbohydrate metabolic process"/>
    <property type="evidence" value="ECO:0007669"/>
    <property type="project" value="InterPro"/>
</dbReference>
<reference evidence="10" key="1">
    <citation type="submission" date="2023-07" db="EMBL/GenBank/DDBJ databases">
        <title>Genomic Encyclopedia of Type Strains, Phase IV (KMG-IV): sequencing the most valuable type-strain genomes for metagenomic binning, comparative biology and taxonomic classification.</title>
        <authorList>
            <person name="Goeker M."/>
        </authorList>
    </citation>
    <scope>NUCLEOTIDE SEQUENCE</scope>
    <source>
        <strain evidence="10">DSM 21202</strain>
    </source>
</reference>
<feature type="site" description="Catalytically relevant" evidence="6">
    <location>
        <position position="210"/>
    </location>
</feature>
<dbReference type="AlphaFoldDB" id="A0AAE3VSP3"/>
<comment type="caution">
    <text evidence="10">The sequence shown here is derived from an EMBL/GenBank/DDBJ whole genome shotgun (WGS) entry which is preliminary data.</text>
</comment>
<accession>A0AAE3VSP3</accession>
<dbReference type="GO" id="GO:0097367">
    <property type="term" value="F:carbohydrate derivative binding"/>
    <property type="evidence" value="ECO:0007669"/>
    <property type="project" value="InterPro"/>
</dbReference>
<keyword evidence="5" id="KW-0862">Zinc</keyword>
<keyword evidence="11" id="KW-1185">Reference proteome</keyword>
<dbReference type="InterPro" id="IPR046348">
    <property type="entry name" value="SIS_dom_sf"/>
</dbReference>
<comment type="similarity">
    <text evidence="1 4">Belongs to the SIS family. GutQ/KpsF subfamily.</text>
</comment>
<evidence type="ECO:0000256" key="7">
    <source>
        <dbReference type="PROSITE-ProRule" id="PRU00703"/>
    </source>
</evidence>
<dbReference type="FunFam" id="3.40.50.10490:FF:000011">
    <property type="entry name" value="Arabinose 5-phosphate isomerase"/>
    <property type="match status" value="1"/>
</dbReference>
<dbReference type="Pfam" id="PF00571">
    <property type="entry name" value="CBS"/>
    <property type="match status" value="2"/>
</dbReference>
<dbReference type="PANTHER" id="PTHR42745">
    <property type="match status" value="1"/>
</dbReference>
<evidence type="ECO:0000313" key="11">
    <source>
        <dbReference type="Proteomes" id="UP001229244"/>
    </source>
</evidence>
<evidence type="ECO:0000256" key="3">
    <source>
        <dbReference type="ARBA" id="ARBA00023122"/>
    </source>
</evidence>
<feature type="domain" description="CBS" evidence="8">
    <location>
        <begin position="226"/>
        <end position="285"/>
    </location>
</feature>
<dbReference type="GO" id="GO:0046872">
    <property type="term" value="F:metal ion binding"/>
    <property type="evidence" value="ECO:0007669"/>
    <property type="project" value="UniProtKB-KW"/>
</dbReference>
<evidence type="ECO:0000256" key="6">
    <source>
        <dbReference type="PIRSR" id="PIRSR004692-3"/>
    </source>
</evidence>
<evidence type="ECO:0000256" key="5">
    <source>
        <dbReference type="PIRSR" id="PIRSR004692-2"/>
    </source>
</evidence>
<dbReference type="PIRSF" id="PIRSF004692">
    <property type="entry name" value="KdsD_KpsF"/>
    <property type="match status" value="1"/>
</dbReference>
<keyword evidence="2" id="KW-0677">Repeat</keyword>
<dbReference type="RefSeq" id="WP_306887155.1">
    <property type="nucleotide sequence ID" value="NZ_JAUSUL010000004.1"/>
</dbReference>
<dbReference type="InterPro" id="IPR046342">
    <property type="entry name" value="CBS_dom_sf"/>
</dbReference>
<evidence type="ECO:0000256" key="2">
    <source>
        <dbReference type="ARBA" id="ARBA00022737"/>
    </source>
</evidence>
<dbReference type="SUPFAM" id="SSF54631">
    <property type="entry name" value="CBS-domain pair"/>
    <property type="match status" value="1"/>
</dbReference>
<dbReference type="InterPro" id="IPR000644">
    <property type="entry name" value="CBS_dom"/>
</dbReference>
<dbReference type="Gene3D" id="3.40.50.10490">
    <property type="entry name" value="Glucose-6-phosphate isomerase like protein, domain 1"/>
    <property type="match status" value="1"/>
</dbReference>
<feature type="domain" description="SIS" evidence="9">
    <location>
        <begin position="59"/>
        <end position="201"/>
    </location>
</feature>
<dbReference type="CDD" id="cd05014">
    <property type="entry name" value="SIS_Kpsf"/>
    <property type="match status" value="1"/>
</dbReference>
<dbReference type="InterPro" id="IPR004800">
    <property type="entry name" value="KdsD/KpsF-type"/>
</dbReference>
<keyword evidence="5" id="KW-0479">Metal-binding</keyword>
<dbReference type="SMART" id="SM00116">
    <property type="entry name" value="CBS"/>
    <property type="match status" value="2"/>
</dbReference>
<evidence type="ECO:0000256" key="1">
    <source>
        <dbReference type="ARBA" id="ARBA00008165"/>
    </source>
</evidence>
<proteinExistence type="inferred from homology"/>
<dbReference type="GO" id="GO:0019146">
    <property type="term" value="F:arabinose-5-phosphate isomerase activity"/>
    <property type="evidence" value="ECO:0007669"/>
    <property type="project" value="UniProtKB-EC"/>
</dbReference>
<dbReference type="PROSITE" id="PS51371">
    <property type="entry name" value="CBS"/>
    <property type="match status" value="2"/>
</dbReference>
<dbReference type="InterPro" id="IPR001347">
    <property type="entry name" value="SIS_dom"/>
</dbReference>
<dbReference type="NCBIfam" id="TIGR00393">
    <property type="entry name" value="kpsF"/>
    <property type="match status" value="1"/>
</dbReference>
<evidence type="ECO:0000256" key="4">
    <source>
        <dbReference type="PIRNR" id="PIRNR004692"/>
    </source>
</evidence>
<dbReference type="InterPro" id="IPR035474">
    <property type="entry name" value="SIS_Kpsf"/>
</dbReference>
<dbReference type="InterPro" id="IPR050986">
    <property type="entry name" value="GutQ/KpsF_isomerases"/>
</dbReference>
<evidence type="ECO:0000259" key="8">
    <source>
        <dbReference type="PROSITE" id="PS51371"/>
    </source>
</evidence>
<feature type="site" description="Catalytically relevant" evidence="6">
    <location>
        <position position="76"/>
    </location>
</feature>
<feature type="domain" description="CBS" evidence="8">
    <location>
        <begin position="291"/>
        <end position="342"/>
    </location>
</feature>
<dbReference type="CDD" id="cd04604">
    <property type="entry name" value="CBS_pair_SIS_assoc"/>
    <property type="match status" value="1"/>
</dbReference>
<protein>
    <submittedName>
        <fullName evidence="10">Arabinose-5-phosphate isomerase</fullName>
        <ecNumber evidence="10">5.3.1.13</ecNumber>
    </submittedName>
</protein>
<evidence type="ECO:0000313" key="10">
    <source>
        <dbReference type="EMBL" id="MDQ0317253.1"/>
    </source>
</evidence>
<keyword evidence="10" id="KW-0413">Isomerase</keyword>
<dbReference type="GO" id="GO:1901135">
    <property type="term" value="P:carbohydrate derivative metabolic process"/>
    <property type="evidence" value="ECO:0007669"/>
    <property type="project" value="InterPro"/>
</dbReference>
<dbReference type="PANTHER" id="PTHR42745:SF1">
    <property type="entry name" value="ARABINOSE 5-PHOSPHATE ISOMERASE KDSD"/>
    <property type="match status" value="1"/>
</dbReference>
<gene>
    <name evidence="10" type="ORF">J2S73_003730</name>
</gene>
<keyword evidence="3 7" id="KW-0129">CBS domain</keyword>
<feature type="binding site" evidence="5">
    <location>
        <position position="99"/>
    </location>
    <ligand>
        <name>Zn(2+)</name>
        <dbReference type="ChEBI" id="CHEBI:29105"/>
    </ligand>
</feature>
<sequence>MTSPAKTTASHDAPRPDQPADAILSAARTLDTEIAGLASLKAAIGNGLGKGFRDAIATIQESRAKKGRVIVTGVGKSGHIGAKISATLASTGTHAHFVHAAEASHGDLGMIAEEDAVLALSWSGESKEFAQIVAYARRFRVPVIAMTSNRRSALGRAATVVLELPKATEACPHGLAPTTSTLLMLALGDALAVALLEARGFTAQDFKVFHPGGKLGARLQHVRDVMHTGDAVPLAPSGTRMTEAIVMMTGKGFGALGIVDDLGHLVGIITDGDLRRHLGPDLLEKRVDDVMSPGPRTAEPGELAGTVLERLNASAITALFVVEGSRPVGIVHLHDLLRTGVA</sequence>
<dbReference type="EMBL" id="JAUSUL010000004">
    <property type="protein sequence ID" value="MDQ0317253.1"/>
    <property type="molecule type" value="Genomic_DNA"/>
</dbReference>
<dbReference type="Gene3D" id="3.10.580.10">
    <property type="entry name" value="CBS-domain"/>
    <property type="match status" value="1"/>
</dbReference>
<name>A0AAE3VSP3_9HYPH</name>
<organism evidence="10 11">
    <name type="scientific">Amorphus orientalis</name>
    <dbReference type="NCBI Taxonomy" id="649198"/>
    <lineage>
        <taxon>Bacteria</taxon>
        <taxon>Pseudomonadati</taxon>
        <taxon>Pseudomonadota</taxon>
        <taxon>Alphaproteobacteria</taxon>
        <taxon>Hyphomicrobiales</taxon>
        <taxon>Amorphaceae</taxon>
        <taxon>Amorphus</taxon>
    </lineage>
</organism>
<dbReference type="Proteomes" id="UP001229244">
    <property type="component" value="Unassembled WGS sequence"/>
</dbReference>